<feature type="compositionally biased region" description="Polar residues" evidence="1">
    <location>
        <begin position="1"/>
        <end position="14"/>
    </location>
</feature>
<feature type="compositionally biased region" description="Low complexity" evidence="1">
    <location>
        <begin position="93"/>
        <end position="104"/>
    </location>
</feature>
<evidence type="ECO:0000313" key="3">
    <source>
        <dbReference type="Proteomes" id="UP000886653"/>
    </source>
</evidence>
<evidence type="ECO:0000313" key="2">
    <source>
        <dbReference type="EMBL" id="KAG0139239.1"/>
    </source>
</evidence>
<proteinExistence type="predicted"/>
<organism evidence="2 3">
    <name type="scientific">Cronartium quercuum f. sp. fusiforme G11</name>
    <dbReference type="NCBI Taxonomy" id="708437"/>
    <lineage>
        <taxon>Eukaryota</taxon>
        <taxon>Fungi</taxon>
        <taxon>Dikarya</taxon>
        <taxon>Basidiomycota</taxon>
        <taxon>Pucciniomycotina</taxon>
        <taxon>Pucciniomycetes</taxon>
        <taxon>Pucciniales</taxon>
        <taxon>Coleosporiaceae</taxon>
        <taxon>Cronartium</taxon>
    </lineage>
</organism>
<dbReference type="Proteomes" id="UP000886653">
    <property type="component" value="Unassembled WGS sequence"/>
</dbReference>
<feature type="compositionally biased region" description="Basic and acidic residues" evidence="1">
    <location>
        <begin position="107"/>
        <end position="120"/>
    </location>
</feature>
<accession>A0A9P6T5F0</accession>
<dbReference type="AlphaFoldDB" id="A0A9P6T5F0"/>
<evidence type="ECO:0000256" key="1">
    <source>
        <dbReference type="SAM" id="MobiDB-lite"/>
    </source>
</evidence>
<keyword evidence="3" id="KW-1185">Reference proteome</keyword>
<gene>
    <name evidence="2" type="ORF">CROQUDRAFT_675185</name>
</gene>
<feature type="compositionally biased region" description="Polar residues" evidence="1">
    <location>
        <begin position="121"/>
        <end position="134"/>
    </location>
</feature>
<protein>
    <submittedName>
        <fullName evidence="2">Uncharacterized protein</fullName>
    </submittedName>
</protein>
<dbReference type="EMBL" id="MU167675">
    <property type="protein sequence ID" value="KAG0139239.1"/>
    <property type="molecule type" value="Genomic_DNA"/>
</dbReference>
<comment type="caution">
    <text evidence="2">The sequence shown here is derived from an EMBL/GenBank/DDBJ whole genome shotgun (WGS) entry which is preliminary data.</text>
</comment>
<feature type="region of interest" description="Disordered" evidence="1">
    <location>
        <begin position="1"/>
        <end position="23"/>
    </location>
</feature>
<reference evidence="2" key="1">
    <citation type="submission" date="2013-11" db="EMBL/GenBank/DDBJ databases">
        <title>Genome sequence of the fusiform rust pathogen reveals effectors for host alternation and coevolution with pine.</title>
        <authorList>
            <consortium name="DOE Joint Genome Institute"/>
            <person name="Smith K."/>
            <person name="Pendleton A."/>
            <person name="Kubisiak T."/>
            <person name="Anderson C."/>
            <person name="Salamov A."/>
            <person name="Aerts A."/>
            <person name="Riley R."/>
            <person name="Clum A."/>
            <person name="Lindquist E."/>
            <person name="Ence D."/>
            <person name="Campbell M."/>
            <person name="Kronenberg Z."/>
            <person name="Feau N."/>
            <person name="Dhillon B."/>
            <person name="Hamelin R."/>
            <person name="Burleigh J."/>
            <person name="Smith J."/>
            <person name="Yandell M."/>
            <person name="Nelson C."/>
            <person name="Grigoriev I."/>
            <person name="Davis J."/>
        </authorList>
    </citation>
    <scope>NUCLEOTIDE SEQUENCE</scope>
    <source>
        <strain evidence="2">G11</strain>
    </source>
</reference>
<sequence length="152" mass="16801">MSTNTTKIYNPRTLSNSWPNSNPNSRSSFTICILPAPTDITIHLGSSVRGMMMKSAIFTFPLLSTSHLLTWTGNLDHLLSFRPDNGQSRLDHQSSTQTPIQSTSNKQSDDKPSANTDDKQLSMTGSRKRTTQASSVAELRLLVQSTRTNLEC</sequence>
<feature type="region of interest" description="Disordered" evidence="1">
    <location>
        <begin position="82"/>
        <end position="134"/>
    </location>
</feature>
<name>A0A9P6T5F0_9BASI</name>